<evidence type="ECO:0000256" key="5">
    <source>
        <dbReference type="ARBA" id="ARBA00022989"/>
    </source>
</evidence>
<evidence type="ECO:0000313" key="9">
    <source>
        <dbReference type="Proteomes" id="UP000077755"/>
    </source>
</evidence>
<dbReference type="GO" id="GO:0045087">
    <property type="term" value="P:innate immune response"/>
    <property type="evidence" value="ECO:0007669"/>
    <property type="project" value="InterPro"/>
</dbReference>
<proteinExistence type="predicted"/>
<dbReference type="Gramene" id="KZM80838">
    <property type="protein sequence ID" value="KZM80838"/>
    <property type="gene ID" value="DCAR_031634"/>
</dbReference>
<evidence type="ECO:0000313" key="8">
    <source>
        <dbReference type="EMBL" id="WOH15253.1"/>
    </source>
</evidence>
<reference evidence="8" key="2">
    <citation type="submission" date="2022-03" db="EMBL/GenBank/DDBJ databases">
        <title>Draft title - Genomic analysis of global carrot germplasm unveils the trajectory of domestication and the origin of high carotenoid orange carrot.</title>
        <authorList>
            <person name="Iorizzo M."/>
            <person name="Ellison S."/>
            <person name="Senalik D."/>
            <person name="Macko-Podgorni A."/>
            <person name="Grzebelus D."/>
            <person name="Bostan H."/>
            <person name="Rolling W."/>
            <person name="Curaba J."/>
            <person name="Simon P."/>
        </authorList>
    </citation>
    <scope>NUCLEOTIDE SEQUENCE</scope>
    <source>
        <tissue evidence="8">Leaf</tissue>
    </source>
</reference>
<evidence type="ECO:0000256" key="2">
    <source>
        <dbReference type="ARBA" id="ARBA00022475"/>
    </source>
</evidence>
<evidence type="ECO:0000256" key="4">
    <source>
        <dbReference type="ARBA" id="ARBA00022729"/>
    </source>
</evidence>
<dbReference type="Gene3D" id="1.10.510.10">
    <property type="entry name" value="Transferase(Phosphotransferase) domain 1"/>
    <property type="match status" value="1"/>
</dbReference>
<dbReference type="InterPro" id="IPR044812">
    <property type="entry name" value="CERK1/LYK3-like"/>
</dbReference>
<keyword evidence="6" id="KW-0472">Membrane</keyword>
<evidence type="ECO:0000256" key="6">
    <source>
        <dbReference type="ARBA" id="ARBA00023136"/>
    </source>
</evidence>
<keyword evidence="3" id="KW-0812">Transmembrane</keyword>
<dbReference type="AlphaFoldDB" id="A0A175YC78"/>
<dbReference type="PANTHER" id="PTHR46204">
    <property type="entry name" value="CHITIN ELICITOR RECEPTOR KINASE 1-RELATED"/>
    <property type="match status" value="1"/>
</dbReference>
<keyword evidence="7" id="KW-1015">Disulfide bond</keyword>
<dbReference type="Proteomes" id="UP000077755">
    <property type="component" value="Chromosome 9"/>
</dbReference>
<dbReference type="EMBL" id="CP093351">
    <property type="protein sequence ID" value="WOH15253.1"/>
    <property type="molecule type" value="Genomic_DNA"/>
</dbReference>
<keyword evidence="2" id="KW-1003">Cell membrane</keyword>
<keyword evidence="4" id="KW-0732">Signal</keyword>
<name>A0A175YC78_DAUCS</name>
<comment type="subcellular location">
    <subcellularLocation>
        <location evidence="1">Cell membrane</location>
        <topology evidence="1">Single-pass membrane protein</topology>
    </subcellularLocation>
</comment>
<sequence>MDIYICNFEEAFNEPDPVEGLDKLMDPRLGDDHPIDSVRKLAQLARACTLENPQLQPSMRSIVVALMTLSSSTRDWDVGSFFENHDIVNLMFGI</sequence>
<reference evidence="8" key="1">
    <citation type="journal article" date="2016" name="Nat. Genet.">
        <title>A high-quality carrot genome assembly provides new insights into carotenoid accumulation and asterid genome evolution.</title>
        <authorList>
            <person name="Iorizzo M."/>
            <person name="Ellison S."/>
            <person name="Senalik D."/>
            <person name="Zeng P."/>
            <person name="Satapoomin P."/>
            <person name="Huang J."/>
            <person name="Bowman M."/>
            <person name="Iovene M."/>
            <person name="Sanseverino W."/>
            <person name="Cavagnaro P."/>
            <person name="Yildiz M."/>
            <person name="Macko-Podgorni A."/>
            <person name="Moranska E."/>
            <person name="Grzebelus E."/>
            <person name="Grzebelus D."/>
            <person name="Ashrafi H."/>
            <person name="Zheng Z."/>
            <person name="Cheng S."/>
            <person name="Spooner D."/>
            <person name="Van Deynze A."/>
            <person name="Simon P."/>
        </authorList>
    </citation>
    <scope>NUCLEOTIDE SEQUENCE</scope>
    <source>
        <tissue evidence="8">Leaf</tissue>
    </source>
</reference>
<keyword evidence="5" id="KW-1133">Transmembrane helix</keyword>
<evidence type="ECO:0000256" key="7">
    <source>
        <dbReference type="ARBA" id="ARBA00023157"/>
    </source>
</evidence>
<evidence type="ECO:0000256" key="1">
    <source>
        <dbReference type="ARBA" id="ARBA00004162"/>
    </source>
</evidence>
<dbReference type="GO" id="GO:0005886">
    <property type="term" value="C:plasma membrane"/>
    <property type="evidence" value="ECO:0007669"/>
    <property type="project" value="UniProtKB-SubCell"/>
</dbReference>
<organism evidence="8 9">
    <name type="scientific">Daucus carota subsp. sativus</name>
    <name type="common">Carrot</name>
    <dbReference type="NCBI Taxonomy" id="79200"/>
    <lineage>
        <taxon>Eukaryota</taxon>
        <taxon>Viridiplantae</taxon>
        <taxon>Streptophyta</taxon>
        <taxon>Embryophyta</taxon>
        <taxon>Tracheophyta</taxon>
        <taxon>Spermatophyta</taxon>
        <taxon>Magnoliopsida</taxon>
        <taxon>eudicotyledons</taxon>
        <taxon>Gunneridae</taxon>
        <taxon>Pentapetalae</taxon>
        <taxon>asterids</taxon>
        <taxon>campanulids</taxon>
        <taxon>Apiales</taxon>
        <taxon>Apiaceae</taxon>
        <taxon>Apioideae</taxon>
        <taxon>Scandiceae</taxon>
        <taxon>Daucinae</taxon>
        <taxon>Daucus</taxon>
        <taxon>Daucus sect. Daucus</taxon>
    </lineage>
</organism>
<gene>
    <name evidence="8" type="ORF">DCAR_0934790</name>
</gene>
<evidence type="ECO:0000256" key="3">
    <source>
        <dbReference type="ARBA" id="ARBA00022692"/>
    </source>
</evidence>
<dbReference type="GO" id="GO:0019199">
    <property type="term" value="F:transmembrane receptor protein kinase activity"/>
    <property type="evidence" value="ECO:0007669"/>
    <property type="project" value="InterPro"/>
</dbReference>
<protein>
    <submittedName>
        <fullName evidence="8">Uncharacterized protein</fullName>
    </submittedName>
</protein>
<dbReference type="OMA" id="CVERRQW"/>
<accession>A0A175YC78</accession>
<keyword evidence="9" id="KW-1185">Reference proteome</keyword>
<dbReference type="PANTHER" id="PTHR46204:SF2">
    <property type="entry name" value="CHITIN ELICITOR RECEPTOR KINASE 1"/>
    <property type="match status" value="1"/>
</dbReference>